<feature type="non-terminal residue" evidence="1">
    <location>
        <position position="229"/>
    </location>
</feature>
<dbReference type="Proteomes" id="UP000799754">
    <property type="component" value="Unassembled WGS sequence"/>
</dbReference>
<dbReference type="EMBL" id="MU006722">
    <property type="protein sequence ID" value="KAF2626117.1"/>
    <property type="molecule type" value="Genomic_DNA"/>
</dbReference>
<evidence type="ECO:0000313" key="2">
    <source>
        <dbReference type="Proteomes" id="UP000799754"/>
    </source>
</evidence>
<protein>
    <submittedName>
        <fullName evidence="1">Uncharacterized protein</fullName>
    </submittedName>
</protein>
<gene>
    <name evidence="1" type="ORF">BU25DRAFT_301544</name>
</gene>
<comment type="caution">
    <text evidence="1">The sequence shown here is derived from an EMBL/GenBank/DDBJ whole genome shotgun (WGS) entry which is preliminary data.</text>
</comment>
<sequence length="229" mass="24751">LAAVSSAADIYPNYEYGNMFYLGPTTNGAYITRATYSLSVPAPPTDYLTTNADERWLSLWIGLQDNPSNSDVLNMNFVQPLLNWGPNNEVWGCSADDEHWCAAASTYTPQGQIGQAYVPIPDNATLDFVVEQNESTGMIDQSISLAGSVISKESDSKGMDPAVFYSGTECYADGCGTLGAHSWFNITLVLNKADADFDKTMTLTGATSSGMETSDEGKTWTIESIVIEK</sequence>
<accession>A0ACB6RWP1</accession>
<organism evidence="1 2">
    <name type="scientific">Macroventuria anomochaeta</name>
    <dbReference type="NCBI Taxonomy" id="301207"/>
    <lineage>
        <taxon>Eukaryota</taxon>
        <taxon>Fungi</taxon>
        <taxon>Dikarya</taxon>
        <taxon>Ascomycota</taxon>
        <taxon>Pezizomycotina</taxon>
        <taxon>Dothideomycetes</taxon>
        <taxon>Pleosporomycetidae</taxon>
        <taxon>Pleosporales</taxon>
        <taxon>Pleosporineae</taxon>
        <taxon>Didymellaceae</taxon>
        <taxon>Macroventuria</taxon>
    </lineage>
</organism>
<keyword evidence="2" id="KW-1185">Reference proteome</keyword>
<name>A0ACB6RWP1_9PLEO</name>
<evidence type="ECO:0000313" key="1">
    <source>
        <dbReference type="EMBL" id="KAF2626117.1"/>
    </source>
</evidence>
<proteinExistence type="predicted"/>
<feature type="non-terminal residue" evidence="1">
    <location>
        <position position="1"/>
    </location>
</feature>
<reference evidence="1" key="1">
    <citation type="journal article" date="2020" name="Stud. Mycol.">
        <title>101 Dothideomycetes genomes: a test case for predicting lifestyles and emergence of pathogens.</title>
        <authorList>
            <person name="Haridas S."/>
            <person name="Albert R."/>
            <person name="Binder M."/>
            <person name="Bloem J."/>
            <person name="Labutti K."/>
            <person name="Salamov A."/>
            <person name="Andreopoulos B."/>
            <person name="Baker S."/>
            <person name="Barry K."/>
            <person name="Bills G."/>
            <person name="Bluhm B."/>
            <person name="Cannon C."/>
            <person name="Castanera R."/>
            <person name="Culley D."/>
            <person name="Daum C."/>
            <person name="Ezra D."/>
            <person name="Gonzalez J."/>
            <person name="Henrissat B."/>
            <person name="Kuo A."/>
            <person name="Liang C."/>
            <person name="Lipzen A."/>
            <person name="Lutzoni F."/>
            <person name="Magnuson J."/>
            <person name="Mondo S."/>
            <person name="Nolan M."/>
            <person name="Ohm R."/>
            <person name="Pangilinan J."/>
            <person name="Park H.-J."/>
            <person name="Ramirez L."/>
            <person name="Alfaro M."/>
            <person name="Sun H."/>
            <person name="Tritt A."/>
            <person name="Yoshinaga Y."/>
            <person name="Zwiers L.-H."/>
            <person name="Turgeon B."/>
            <person name="Goodwin S."/>
            <person name="Spatafora J."/>
            <person name="Crous P."/>
            <person name="Grigoriev I."/>
        </authorList>
    </citation>
    <scope>NUCLEOTIDE SEQUENCE</scope>
    <source>
        <strain evidence="1">CBS 525.71</strain>
    </source>
</reference>